<dbReference type="PANTHER" id="PTHR32322:SF18">
    <property type="entry name" value="S-ADENOSYLMETHIONINE_S-ADENOSYLHOMOCYSTEINE TRANSPORTER"/>
    <property type="match status" value="1"/>
</dbReference>
<sequence length="299" mass="32759">MSKRTLAILACLGATTIYGLNHTIAKGVMPTYIKPFGFIMVRLLGASFLFWMCSFFIPKQKIERKDWGRLFVCALTGMGINMLTFFKGLELSTPINSAVLITIVPILVVVMSAIFIKENVTMQKGLGIVLGLVGALFLILYGAELRQDAPNIPLGNILFVVNAVSFGTYLILIKKLLEKYHMFTLLKWLFTIGLVLCFPVTIAEFNQIQWGTIPASGIGSIVFVIIGTTFLTYLFNVFGLSQLKASTVSAFSYAQPLIGILFAVATGKDSLTLVKVVGTLLVIVGLYLATKKPRPKQLT</sequence>
<keyword evidence="3 6" id="KW-0812">Transmembrane</keyword>
<gene>
    <name evidence="8" type="ORF">KLA_10093</name>
</gene>
<feature type="domain" description="EamA" evidence="7">
    <location>
        <begin position="6"/>
        <end position="139"/>
    </location>
</feature>
<dbReference type="InterPro" id="IPR037185">
    <property type="entry name" value="EmrE-like"/>
</dbReference>
<accession>A0ABP3B684</accession>
<dbReference type="InterPro" id="IPR000620">
    <property type="entry name" value="EamA_dom"/>
</dbReference>
<dbReference type="EMBL" id="ARZX01000012">
    <property type="protein sequence ID" value="EWH13266.1"/>
    <property type="molecule type" value="Genomic_DNA"/>
</dbReference>
<name>A0ABP3B684_9FLAO</name>
<dbReference type="Pfam" id="PF00892">
    <property type="entry name" value="EamA"/>
    <property type="match status" value="2"/>
</dbReference>
<feature type="transmembrane region" description="Helical" evidence="6">
    <location>
        <begin position="247"/>
        <end position="265"/>
    </location>
</feature>
<feature type="transmembrane region" description="Helical" evidence="6">
    <location>
        <begin position="215"/>
        <end position="235"/>
    </location>
</feature>
<evidence type="ECO:0000313" key="8">
    <source>
        <dbReference type="EMBL" id="EWH13266.1"/>
    </source>
</evidence>
<protein>
    <recommendedName>
        <fullName evidence="7">EamA domain-containing protein</fullName>
    </recommendedName>
</protein>
<feature type="domain" description="EamA" evidence="7">
    <location>
        <begin position="154"/>
        <end position="289"/>
    </location>
</feature>
<feature type="transmembrane region" description="Helical" evidence="6">
    <location>
        <begin position="185"/>
        <end position="203"/>
    </location>
</feature>
<reference evidence="8 9" key="1">
    <citation type="journal article" date="2014" name="Genome Announc.">
        <title>Draft Genome Sequence of the Carrageenan-Degrading Bacterium Cellulophaga sp. Strain KL-A, Isolated from Decaying Marine Algae.</title>
        <authorList>
            <person name="Shan D."/>
            <person name="Ying J."/>
            <person name="Li X."/>
            <person name="Gao Z."/>
            <person name="Wei G."/>
            <person name="Shao Z."/>
        </authorList>
    </citation>
    <scope>NUCLEOTIDE SEQUENCE [LARGE SCALE GENOMIC DNA]</scope>
    <source>
        <strain evidence="8 9">KL-A</strain>
    </source>
</reference>
<feature type="transmembrane region" description="Helical" evidence="6">
    <location>
        <begin position="35"/>
        <end position="58"/>
    </location>
</feature>
<evidence type="ECO:0000256" key="5">
    <source>
        <dbReference type="ARBA" id="ARBA00023136"/>
    </source>
</evidence>
<organism evidence="8 9">
    <name type="scientific">Cellulophaga geojensis KL-A</name>
    <dbReference type="NCBI Taxonomy" id="1328323"/>
    <lineage>
        <taxon>Bacteria</taxon>
        <taxon>Pseudomonadati</taxon>
        <taxon>Bacteroidota</taxon>
        <taxon>Flavobacteriia</taxon>
        <taxon>Flavobacteriales</taxon>
        <taxon>Flavobacteriaceae</taxon>
        <taxon>Cellulophaga</taxon>
    </lineage>
</organism>
<feature type="transmembrane region" description="Helical" evidence="6">
    <location>
        <begin position="271"/>
        <end position="289"/>
    </location>
</feature>
<evidence type="ECO:0000256" key="2">
    <source>
        <dbReference type="ARBA" id="ARBA00022475"/>
    </source>
</evidence>
<keyword evidence="9" id="KW-1185">Reference proteome</keyword>
<evidence type="ECO:0000256" key="1">
    <source>
        <dbReference type="ARBA" id="ARBA00004651"/>
    </source>
</evidence>
<keyword evidence="4 6" id="KW-1133">Transmembrane helix</keyword>
<dbReference type="RefSeq" id="WP_013620638.1">
    <property type="nucleotide sequence ID" value="NZ_ARZX01000012.1"/>
</dbReference>
<evidence type="ECO:0000256" key="3">
    <source>
        <dbReference type="ARBA" id="ARBA00022692"/>
    </source>
</evidence>
<dbReference type="InterPro" id="IPR050638">
    <property type="entry name" value="AA-Vitamin_Transporters"/>
</dbReference>
<proteinExistence type="predicted"/>
<dbReference type="PANTHER" id="PTHR32322">
    <property type="entry name" value="INNER MEMBRANE TRANSPORTER"/>
    <property type="match status" value="1"/>
</dbReference>
<evidence type="ECO:0000259" key="7">
    <source>
        <dbReference type="Pfam" id="PF00892"/>
    </source>
</evidence>
<dbReference type="Proteomes" id="UP000019275">
    <property type="component" value="Unassembled WGS sequence"/>
</dbReference>
<keyword evidence="2" id="KW-1003">Cell membrane</keyword>
<evidence type="ECO:0000313" key="9">
    <source>
        <dbReference type="Proteomes" id="UP000019275"/>
    </source>
</evidence>
<feature type="transmembrane region" description="Helical" evidence="6">
    <location>
        <begin position="95"/>
        <end position="116"/>
    </location>
</feature>
<comment type="caution">
    <text evidence="8">The sequence shown here is derived from an EMBL/GenBank/DDBJ whole genome shotgun (WGS) entry which is preliminary data.</text>
</comment>
<feature type="transmembrane region" description="Helical" evidence="6">
    <location>
        <begin position="155"/>
        <end position="173"/>
    </location>
</feature>
<feature type="transmembrane region" description="Helical" evidence="6">
    <location>
        <begin position="70"/>
        <end position="89"/>
    </location>
</feature>
<feature type="transmembrane region" description="Helical" evidence="6">
    <location>
        <begin position="125"/>
        <end position="143"/>
    </location>
</feature>
<keyword evidence="5 6" id="KW-0472">Membrane</keyword>
<dbReference type="SUPFAM" id="SSF103481">
    <property type="entry name" value="Multidrug resistance efflux transporter EmrE"/>
    <property type="match status" value="2"/>
</dbReference>
<evidence type="ECO:0000256" key="6">
    <source>
        <dbReference type="SAM" id="Phobius"/>
    </source>
</evidence>
<comment type="subcellular location">
    <subcellularLocation>
        <location evidence="1">Cell membrane</location>
        <topology evidence="1">Multi-pass membrane protein</topology>
    </subcellularLocation>
</comment>
<evidence type="ECO:0000256" key="4">
    <source>
        <dbReference type="ARBA" id="ARBA00022989"/>
    </source>
</evidence>